<dbReference type="EMBL" id="ADBV01012001">
    <property type="protein sequence ID" value="EJW74559.1"/>
    <property type="molecule type" value="Genomic_DNA"/>
</dbReference>
<evidence type="ECO:0000313" key="2">
    <source>
        <dbReference type="Proteomes" id="UP000004810"/>
    </source>
</evidence>
<dbReference type="AlphaFoldDB" id="J9EGQ6"/>
<name>J9EGQ6_WUCBA</name>
<sequence length="111" mass="13024">KLAIERSRAHPCQPFTEYFSKKRVMEKNCVIQVQRSGSEMEEHGITYYYYWLFKISSINFLFGADRMRSIEAGGKKCCIPLLEWSKFKNARRQPCVGRCHVKKVRVLVGET</sequence>
<evidence type="ECO:0000313" key="1">
    <source>
        <dbReference type="EMBL" id="EJW74559.1"/>
    </source>
</evidence>
<dbReference type="Proteomes" id="UP000004810">
    <property type="component" value="Unassembled WGS sequence"/>
</dbReference>
<protein>
    <submittedName>
        <fullName evidence="1">Uncharacterized protein</fullName>
    </submittedName>
</protein>
<proteinExistence type="predicted"/>
<accession>J9EGQ6</accession>
<comment type="caution">
    <text evidence="1">The sequence shown here is derived from an EMBL/GenBank/DDBJ whole genome shotgun (WGS) entry which is preliminary data.</text>
</comment>
<reference evidence="2" key="1">
    <citation type="submission" date="2012-08" db="EMBL/GenBank/DDBJ databases">
        <title>The Genome Sequence of Wuchereria bancrofti.</title>
        <authorList>
            <person name="Nutman T.B."/>
            <person name="Fink D.L."/>
            <person name="Russ C."/>
            <person name="Young S."/>
            <person name="Zeng Q."/>
            <person name="Koehrsen M."/>
            <person name="Alvarado L."/>
            <person name="Berlin A."/>
            <person name="Chapman S.B."/>
            <person name="Chen Z."/>
            <person name="Freedman E."/>
            <person name="Gellesch M."/>
            <person name="Goldberg J."/>
            <person name="Griggs A."/>
            <person name="Gujja S."/>
            <person name="Heilman E.R."/>
            <person name="Heiman D."/>
            <person name="Hepburn T."/>
            <person name="Howarth C."/>
            <person name="Jen D."/>
            <person name="Larson L."/>
            <person name="Lewis B."/>
            <person name="Mehta T."/>
            <person name="Park D."/>
            <person name="Pearson M."/>
            <person name="Roberts A."/>
            <person name="Saif S."/>
            <person name="Shea T."/>
            <person name="Shenoy N."/>
            <person name="Sisk P."/>
            <person name="Stolte C."/>
            <person name="Sykes S."/>
            <person name="Walk T."/>
            <person name="White J."/>
            <person name="Yandava C."/>
            <person name="Haas B."/>
            <person name="Henn M.R."/>
            <person name="Nusbaum C."/>
            <person name="Birren B."/>
        </authorList>
    </citation>
    <scope>NUCLEOTIDE SEQUENCE [LARGE SCALE GENOMIC DNA]</scope>
    <source>
        <strain evidence="2">NA</strain>
    </source>
</reference>
<gene>
    <name evidence="1" type="ORF">WUBG_14531</name>
</gene>
<feature type="non-terminal residue" evidence="1">
    <location>
        <position position="1"/>
    </location>
</feature>
<organism evidence="1 2">
    <name type="scientific">Wuchereria bancrofti</name>
    <dbReference type="NCBI Taxonomy" id="6293"/>
    <lineage>
        <taxon>Eukaryota</taxon>
        <taxon>Metazoa</taxon>
        <taxon>Ecdysozoa</taxon>
        <taxon>Nematoda</taxon>
        <taxon>Chromadorea</taxon>
        <taxon>Rhabditida</taxon>
        <taxon>Spirurina</taxon>
        <taxon>Spiruromorpha</taxon>
        <taxon>Filarioidea</taxon>
        <taxon>Onchocercidae</taxon>
        <taxon>Wuchereria</taxon>
    </lineage>
</organism>